<reference evidence="3" key="2">
    <citation type="submission" date="2015-01" db="EMBL/GenBank/DDBJ databases">
        <title>Evolutionary Origins and Diversification of the Mycorrhizal Mutualists.</title>
        <authorList>
            <consortium name="DOE Joint Genome Institute"/>
            <consortium name="Mycorrhizal Genomics Consortium"/>
            <person name="Kohler A."/>
            <person name="Kuo A."/>
            <person name="Nagy L.G."/>
            <person name="Floudas D."/>
            <person name="Copeland A."/>
            <person name="Barry K.W."/>
            <person name="Cichocki N."/>
            <person name="Veneault-Fourrey C."/>
            <person name="LaButti K."/>
            <person name="Lindquist E.A."/>
            <person name="Lipzen A."/>
            <person name="Lundell T."/>
            <person name="Morin E."/>
            <person name="Murat C."/>
            <person name="Riley R."/>
            <person name="Ohm R."/>
            <person name="Sun H."/>
            <person name="Tunlid A."/>
            <person name="Henrissat B."/>
            <person name="Grigoriev I.V."/>
            <person name="Hibbett D.S."/>
            <person name="Martin F."/>
        </authorList>
    </citation>
    <scope>NUCLEOTIDE SEQUENCE [LARGE SCALE GENOMIC DNA]</scope>
    <source>
        <strain evidence="3">UH-Slu-Lm8-n1</strain>
    </source>
</reference>
<proteinExistence type="predicted"/>
<dbReference type="AlphaFoldDB" id="A0A0D0AF91"/>
<sequence length="68" mass="7413">MSGFQLSSLWKQEHTKAFLDLKTAITSRPVLQAPKYDGSHFVITTDGCAEGFAAVLSQKIKTQTPTGK</sequence>
<reference evidence="2 3" key="1">
    <citation type="submission" date="2014-04" db="EMBL/GenBank/DDBJ databases">
        <authorList>
            <consortium name="DOE Joint Genome Institute"/>
            <person name="Kuo A."/>
            <person name="Ruytinx J."/>
            <person name="Rineau F."/>
            <person name="Colpaert J."/>
            <person name="Kohler A."/>
            <person name="Nagy L.G."/>
            <person name="Floudas D."/>
            <person name="Copeland A."/>
            <person name="Barry K.W."/>
            <person name="Cichocki N."/>
            <person name="Veneault-Fourrey C."/>
            <person name="LaButti K."/>
            <person name="Lindquist E.A."/>
            <person name="Lipzen A."/>
            <person name="Lundell T."/>
            <person name="Morin E."/>
            <person name="Murat C."/>
            <person name="Sun H."/>
            <person name="Tunlid A."/>
            <person name="Henrissat B."/>
            <person name="Grigoriev I.V."/>
            <person name="Hibbett D.S."/>
            <person name="Martin F."/>
            <person name="Nordberg H.P."/>
            <person name="Cantor M.N."/>
            <person name="Hua S.X."/>
        </authorList>
    </citation>
    <scope>NUCLEOTIDE SEQUENCE [LARGE SCALE GENOMIC DNA]</scope>
    <source>
        <strain evidence="2 3">UH-Slu-Lm8-n1</strain>
    </source>
</reference>
<feature type="non-terminal residue" evidence="2">
    <location>
        <position position="68"/>
    </location>
</feature>
<dbReference type="SUPFAM" id="SSF56672">
    <property type="entry name" value="DNA/RNA polymerases"/>
    <property type="match status" value="1"/>
</dbReference>
<evidence type="ECO:0000313" key="2">
    <source>
        <dbReference type="EMBL" id="KIK32872.1"/>
    </source>
</evidence>
<feature type="domain" description="Reverse transcriptase/retrotransposon-derived protein RNase H-like" evidence="1">
    <location>
        <begin position="10"/>
        <end position="63"/>
    </location>
</feature>
<dbReference type="EMBL" id="KN836089">
    <property type="protein sequence ID" value="KIK32872.1"/>
    <property type="molecule type" value="Genomic_DNA"/>
</dbReference>
<dbReference type="InterPro" id="IPR043502">
    <property type="entry name" value="DNA/RNA_pol_sf"/>
</dbReference>
<dbReference type="Proteomes" id="UP000054485">
    <property type="component" value="Unassembled WGS sequence"/>
</dbReference>
<dbReference type="HOGENOM" id="CLU_178721_0_0_1"/>
<evidence type="ECO:0000259" key="1">
    <source>
        <dbReference type="Pfam" id="PF17919"/>
    </source>
</evidence>
<dbReference type="Pfam" id="PF17919">
    <property type="entry name" value="RT_RNaseH_2"/>
    <property type="match status" value="1"/>
</dbReference>
<protein>
    <recommendedName>
        <fullName evidence="1">Reverse transcriptase/retrotransposon-derived protein RNase H-like domain-containing protein</fullName>
    </recommendedName>
</protein>
<evidence type="ECO:0000313" key="3">
    <source>
        <dbReference type="Proteomes" id="UP000054485"/>
    </source>
</evidence>
<name>A0A0D0AF91_9AGAM</name>
<dbReference type="InParanoid" id="A0A0D0AF91"/>
<keyword evidence="3" id="KW-1185">Reference proteome</keyword>
<organism evidence="2 3">
    <name type="scientific">Suillus luteus UH-Slu-Lm8-n1</name>
    <dbReference type="NCBI Taxonomy" id="930992"/>
    <lineage>
        <taxon>Eukaryota</taxon>
        <taxon>Fungi</taxon>
        <taxon>Dikarya</taxon>
        <taxon>Basidiomycota</taxon>
        <taxon>Agaricomycotina</taxon>
        <taxon>Agaricomycetes</taxon>
        <taxon>Agaricomycetidae</taxon>
        <taxon>Boletales</taxon>
        <taxon>Suillineae</taxon>
        <taxon>Suillaceae</taxon>
        <taxon>Suillus</taxon>
    </lineage>
</organism>
<dbReference type="InterPro" id="IPR041577">
    <property type="entry name" value="RT_RNaseH_2"/>
</dbReference>
<accession>A0A0D0AF91</accession>
<dbReference type="STRING" id="930992.A0A0D0AF91"/>
<gene>
    <name evidence="2" type="ORF">CY34DRAFT_100621</name>
</gene>
<dbReference type="OrthoDB" id="2662456at2759"/>